<accession>A0AAD5CH55</accession>
<keyword evidence="2" id="KW-1185">Reference proteome</keyword>
<organism evidence="1 2">
    <name type="scientific">Ambrosia artemisiifolia</name>
    <name type="common">Common ragweed</name>
    <dbReference type="NCBI Taxonomy" id="4212"/>
    <lineage>
        <taxon>Eukaryota</taxon>
        <taxon>Viridiplantae</taxon>
        <taxon>Streptophyta</taxon>
        <taxon>Embryophyta</taxon>
        <taxon>Tracheophyta</taxon>
        <taxon>Spermatophyta</taxon>
        <taxon>Magnoliopsida</taxon>
        <taxon>eudicotyledons</taxon>
        <taxon>Gunneridae</taxon>
        <taxon>Pentapetalae</taxon>
        <taxon>asterids</taxon>
        <taxon>campanulids</taxon>
        <taxon>Asterales</taxon>
        <taxon>Asteraceae</taxon>
        <taxon>Asteroideae</taxon>
        <taxon>Heliantheae alliance</taxon>
        <taxon>Heliantheae</taxon>
        <taxon>Ambrosia</taxon>
    </lineage>
</organism>
<proteinExistence type="predicted"/>
<dbReference type="Proteomes" id="UP001206925">
    <property type="component" value="Unassembled WGS sequence"/>
</dbReference>
<evidence type="ECO:0000313" key="2">
    <source>
        <dbReference type="Proteomes" id="UP001206925"/>
    </source>
</evidence>
<evidence type="ECO:0000313" key="1">
    <source>
        <dbReference type="EMBL" id="KAI7740795.1"/>
    </source>
</evidence>
<protein>
    <submittedName>
        <fullName evidence="1">Uncharacterized protein</fullName>
    </submittedName>
</protein>
<sequence>MDSQDQDMYFTNLLSGNSTVTLDDSPGNSIVSIADSPPLPLKRYVRFPATIF</sequence>
<name>A0AAD5CH55_AMBAR</name>
<dbReference type="EMBL" id="JAMZMK010008348">
    <property type="protein sequence ID" value="KAI7740795.1"/>
    <property type="molecule type" value="Genomic_DNA"/>
</dbReference>
<reference evidence="1" key="1">
    <citation type="submission" date="2022-06" db="EMBL/GenBank/DDBJ databases">
        <title>Uncovering the hologenomic basis of an extraordinary plant invasion.</title>
        <authorList>
            <person name="Bieker V.C."/>
            <person name="Martin M.D."/>
            <person name="Gilbert T."/>
            <person name="Hodgins K."/>
            <person name="Battlay P."/>
            <person name="Petersen B."/>
            <person name="Wilson J."/>
        </authorList>
    </citation>
    <scope>NUCLEOTIDE SEQUENCE</scope>
    <source>
        <strain evidence="1">AA19_3_7</strain>
        <tissue evidence="1">Leaf</tissue>
    </source>
</reference>
<comment type="caution">
    <text evidence="1">The sequence shown here is derived from an EMBL/GenBank/DDBJ whole genome shotgun (WGS) entry which is preliminary data.</text>
</comment>
<dbReference type="AlphaFoldDB" id="A0AAD5CH55"/>
<gene>
    <name evidence="1" type="ORF">M8C21_030213</name>
</gene>